<dbReference type="RefSeq" id="WP_111396948.1">
    <property type="nucleotide sequence ID" value="NZ_QKYU01000004.1"/>
</dbReference>
<protein>
    <submittedName>
        <fullName evidence="4">3-oxoacyl-[acyl-carrier protein] reductase</fullName>
    </submittedName>
</protein>
<dbReference type="Pfam" id="PF13561">
    <property type="entry name" value="adh_short_C2"/>
    <property type="match status" value="1"/>
</dbReference>
<dbReference type="InterPro" id="IPR020904">
    <property type="entry name" value="Sc_DH/Rdtase_CS"/>
</dbReference>
<keyword evidence="5" id="KW-1185">Reference proteome</keyword>
<dbReference type="CDD" id="cd05233">
    <property type="entry name" value="SDR_c"/>
    <property type="match status" value="1"/>
</dbReference>
<dbReference type="PANTHER" id="PTHR43639:SF1">
    <property type="entry name" value="SHORT-CHAIN DEHYDROGENASE_REDUCTASE FAMILY PROTEIN"/>
    <property type="match status" value="1"/>
</dbReference>
<dbReference type="Proteomes" id="UP000249688">
    <property type="component" value="Unassembled WGS sequence"/>
</dbReference>
<keyword evidence="2" id="KW-0560">Oxidoreductase</keyword>
<sequence>MSELKNGALGPYDLQGRVAVITGGSSGIGAATARRLAELGARIAIGYNSGRERAEALAASLPGSGHLPLYLPMADTAAIRAAAVEVEARFGRADVLVNSAGTTRAVPHADLEALDDETFDRILITNVRGPYSTIRAFAPLLRRGGDAVVVNISSLAAMNGLGSSIAYCASKAALDTMGLSLARVLAPEIRIIGISPAAVDTGFVPGRSRDAVLKQAALTPLKIVCQPDDVALAVVAAVTHLRLTTGTSLLVDCGRHL</sequence>
<dbReference type="SMART" id="SM00822">
    <property type="entry name" value="PKS_KR"/>
    <property type="match status" value="1"/>
</dbReference>
<comment type="similarity">
    <text evidence="1">Belongs to the short-chain dehydrogenases/reductases (SDR) family.</text>
</comment>
<organism evidence="4 5">
    <name type="scientific">Humitalea rosea</name>
    <dbReference type="NCBI Taxonomy" id="990373"/>
    <lineage>
        <taxon>Bacteria</taxon>
        <taxon>Pseudomonadati</taxon>
        <taxon>Pseudomonadota</taxon>
        <taxon>Alphaproteobacteria</taxon>
        <taxon>Acetobacterales</taxon>
        <taxon>Roseomonadaceae</taxon>
        <taxon>Humitalea</taxon>
    </lineage>
</organism>
<dbReference type="InterPro" id="IPR036291">
    <property type="entry name" value="NAD(P)-bd_dom_sf"/>
</dbReference>
<accession>A0A2W7INE3</accession>
<reference evidence="4 5" key="1">
    <citation type="submission" date="2018-06" db="EMBL/GenBank/DDBJ databases">
        <title>Genomic Encyclopedia of Archaeal and Bacterial Type Strains, Phase II (KMG-II): from individual species to whole genera.</title>
        <authorList>
            <person name="Goeker M."/>
        </authorList>
    </citation>
    <scope>NUCLEOTIDE SEQUENCE [LARGE SCALE GENOMIC DNA]</scope>
    <source>
        <strain evidence="4 5">DSM 24525</strain>
    </source>
</reference>
<dbReference type="InterPro" id="IPR057326">
    <property type="entry name" value="KR_dom"/>
</dbReference>
<dbReference type="GO" id="GO:0016491">
    <property type="term" value="F:oxidoreductase activity"/>
    <property type="evidence" value="ECO:0007669"/>
    <property type="project" value="UniProtKB-KW"/>
</dbReference>
<dbReference type="PRINTS" id="PR00081">
    <property type="entry name" value="GDHRDH"/>
</dbReference>
<dbReference type="AlphaFoldDB" id="A0A2W7INE3"/>
<evidence type="ECO:0000313" key="4">
    <source>
        <dbReference type="EMBL" id="PZW48609.1"/>
    </source>
</evidence>
<feature type="domain" description="Ketoreductase" evidence="3">
    <location>
        <begin position="17"/>
        <end position="197"/>
    </location>
</feature>
<dbReference type="Gene3D" id="3.40.50.720">
    <property type="entry name" value="NAD(P)-binding Rossmann-like Domain"/>
    <property type="match status" value="1"/>
</dbReference>
<evidence type="ECO:0000256" key="1">
    <source>
        <dbReference type="ARBA" id="ARBA00006484"/>
    </source>
</evidence>
<dbReference type="SUPFAM" id="SSF51735">
    <property type="entry name" value="NAD(P)-binding Rossmann-fold domains"/>
    <property type="match status" value="1"/>
</dbReference>
<comment type="caution">
    <text evidence="4">The sequence shown here is derived from an EMBL/GenBank/DDBJ whole genome shotgun (WGS) entry which is preliminary data.</text>
</comment>
<dbReference type="PANTHER" id="PTHR43639">
    <property type="entry name" value="OXIDOREDUCTASE, SHORT-CHAIN DEHYDROGENASE/REDUCTASE FAMILY (AFU_ORTHOLOGUE AFUA_5G02870)"/>
    <property type="match status" value="1"/>
</dbReference>
<dbReference type="InterPro" id="IPR002347">
    <property type="entry name" value="SDR_fam"/>
</dbReference>
<name>A0A2W7INE3_9PROT</name>
<evidence type="ECO:0000313" key="5">
    <source>
        <dbReference type="Proteomes" id="UP000249688"/>
    </source>
</evidence>
<dbReference type="PRINTS" id="PR00080">
    <property type="entry name" value="SDRFAMILY"/>
</dbReference>
<dbReference type="EMBL" id="QKYU01000004">
    <property type="protein sequence ID" value="PZW48609.1"/>
    <property type="molecule type" value="Genomic_DNA"/>
</dbReference>
<dbReference type="OrthoDB" id="198783at2"/>
<evidence type="ECO:0000259" key="3">
    <source>
        <dbReference type="SMART" id="SM00822"/>
    </source>
</evidence>
<evidence type="ECO:0000256" key="2">
    <source>
        <dbReference type="ARBA" id="ARBA00023002"/>
    </source>
</evidence>
<proteinExistence type="inferred from homology"/>
<gene>
    <name evidence="4" type="ORF">C8P66_10423</name>
</gene>
<dbReference type="PROSITE" id="PS00061">
    <property type="entry name" value="ADH_SHORT"/>
    <property type="match status" value="1"/>
</dbReference>